<dbReference type="AlphaFoldDB" id="A0AAD5T5D7"/>
<accession>A0AAD5T5D7</accession>
<proteinExistence type="predicted"/>
<protein>
    <submittedName>
        <fullName evidence="2">Uncharacterized protein</fullName>
    </submittedName>
</protein>
<comment type="caution">
    <text evidence="2">The sequence shown here is derived from an EMBL/GenBank/DDBJ whole genome shotgun (WGS) entry which is preliminary data.</text>
</comment>
<reference evidence="2" key="1">
    <citation type="submission" date="2020-05" db="EMBL/GenBank/DDBJ databases">
        <title>Phylogenomic resolution of chytrid fungi.</title>
        <authorList>
            <person name="Stajich J.E."/>
            <person name="Amses K."/>
            <person name="Simmons R."/>
            <person name="Seto K."/>
            <person name="Myers J."/>
            <person name="Bonds A."/>
            <person name="Quandt C.A."/>
            <person name="Barry K."/>
            <person name="Liu P."/>
            <person name="Grigoriev I."/>
            <person name="Longcore J.E."/>
            <person name="James T.Y."/>
        </authorList>
    </citation>
    <scope>NUCLEOTIDE SEQUENCE</scope>
    <source>
        <strain evidence="2">JEL0513</strain>
    </source>
</reference>
<organism evidence="2 3">
    <name type="scientific">Physocladia obscura</name>
    <dbReference type="NCBI Taxonomy" id="109957"/>
    <lineage>
        <taxon>Eukaryota</taxon>
        <taxon>Fungi</taxon>
        <taxon>Fungi incertae sedis</taxon>
        <taxon>Chytridiomycota</taxon>
        <taxon>Chytridiomycota incertae sedis</taxon>
        <taxon>Chytridiomycetes</taxon>
        <taxon>Chytridiales</taxon>
        <taxon>Chytriomycetaceae</taxon>
        <taxon>Physocladia</taxon>
    </lineage>
</organism>
<sequence length="492" mass="54883">MQPDGGFHSQTHGGESAGTQTEFQSDHTPNTFNFEITNRNSEGVDQGSATRVAEIEVEFASQRSLVAHSHVFQLDCNAQNSASFRAPICGEAALAVASTSANGATVATQNQVQLPPSPNQRDQKNLKEPQTIRKSYTIEMKIKVAERALEKGRNMAAKEFGLNGSMVGRWMRSIDTMKNTVACGAFDVAASPSGISPSLSSTFTGFPAIQKRRRLPDGISMVSGGRRRRSNPEAVRRASFSQDHYDSRAPNESYDVIAVRFNSTTPQIDITGSFVNQRNDVANSSHTFFESATPRARLLSVDSLFSIPFHDRNQEIVEVTTVSSEFETAKQFSTNYFHSNSALQGNSNFTRYCQQDLRKQNETGNQQQTTAEHTQTSLNTFNNNSAQSANIFFQHQQQQHLQLCQVRQQEQAQSYHNYSQAPSQSYFYIPTQQQHYPHNNQSTYSHYSIEHQIETPQRHELASSQKSMQNALAATSSVADDFHHPNPTNTFF</sequence>
<keyword evidence="3" id="KW-1185">Reference proteome</keyword>
<feature type="compositionally biased region" description="Polar residues" evidence="1">
    <location>
        <begin position="8"/>
        <end position="47"/>
    </location>
</feature>
<feature type="region of interest" description="Disordered" evidence="1">
    <location>
        <begin position="1"/>
        <end position="47"/>
    </location>
</feature>
<dbReference type="EMBL" id="JADGJH010000302">
    <property type="protein sequence ID" value="KAJ3131310.1"/>
    <property type="molecule type" value="Genomic_DNA"/>
</dbReference>
<evidence type="ECO:0000313" key="2">
    <source>
        <dbReference type="EMBL" id="KAJ3131310.1"/>
    </source>
</evidence>
<name>A0AAD5T5D7_9FUNG</name>
<evidence type="ECO:0000313" key="3">
    <source>
        <dbReference type="Proteomes" id="UP001211907"/>
    </source>
</evidence>
<feature type="region of interest" description="Disordered" evidence="1">
    <location>
        <begin position="219"/>
        <end position="246"/>
    </location>
</feature>
<gene>
    <name evidence="2" type="ORF">HK100_006522</name>
</gene>
<evidence type="ECO:0000256" key="1">
    <source>
        <dbReference type="SAM" id="MobiDB-lite"/>
    </source>
</evidence>
<dbReference type="Proteomes" id="UP001211907">
    <property type="component" value="Unassembled WGS sequence"/>
</dbReference>